<proteinExistence type="predicted"/>
<keyword evidence="2" id="KW-1185">Reference proteome</keyword>
<evidence type="ECO:0000313" key="1">
    <source>
        <dbReference type="EMBL" id="CAI5764852.1"/>
    </source>
</evidence>
<name>A0AA35JRK2_9SAUR</name>
<accession>A0AA35JRK2</accession>
<dbReference type="Proteomes" id="UP001178461">
    <property type="component" value="Chromosome 1"/>
</dbReference>
<evidence type="ECO:0000313" key="2">
    <source>
        <dbReference type="Proteomes" id="UP001178461"/>
    </source>
</evidence>
<reference evidence="1" key="1">
    <citation type="submission" date="2022-12" db="EMBL/GenBank/DDBJ databases">
        <authorList>
            <person name="Alioto T."/>
            <person name="Alioto T."/>
            <person name="Gomez Garrido J."/>
        </authorList>
    </citation>
    <scope>NUCLEOTIDE SEQUENCE</scope>
</reference>
<gene>
    <name evidence="1" type="ORF">PODLI_1B000655</name>
</gene>
<sequence>MAQCAGPFPPLRQRWLRTGRRSRLAGGSCEEMQCVDNTFCCSFLQLQQQLQIDWKLHPGI</sequence>
<organism evidence="1 2">
    <name type="scientific">Podarcis lilfordi</name>
    <name type="common">Lilford's wall lizard</name>
    <dbReference type="NCBI Taxonomy" id="74358"/>
    <lineage>
        <taxon>Eukaryota</taxon>
        <taxon>Metazoa</taxon>
        <taxon>Chordata</taxon>
        <taxon>Craniata</taxon>
        <taxon>Vertebrata</taxon>
        <taxon>Euteleostomi</taxon>
        <taxon>Lepidosauria</taxon>
        <taxon>Squamata</taxon>
        <taxon>Bifurcata</taxon>
        <taxon>Unidentata</taxon>
        <taxon>Episquamata</taxon>
        <taxon>Laterata</taxon>
        <taxon>Lacertibaenia</taxon>
        <taxon>Lacertidae</taxon>
        <taxon>Podarcis</taxon>
    </lineage>
</organism>
<dbReference type="EMBL" id="OX395126">
    <property type="protein sequence ID" value="CAI5764852.1"/>
    <property type="molecule type" value="Genomic_DNA"/>
</dbReference>
<dbReference type="AlphaFoldDB" id="A0AA35JRK2"/>
<protein>
    <submittedName>
        <fullName evidence="1">Uncharacterized protein</fullName>
    </submittedName>
</protein>